<feature type="transmembrane region" description="Helical" evidence="1">
    <location>
        <begin position="50"/>
        <end position="68"/>
    </location>
</feature>
<protein>
    <submittedName>
        <fullName evidence="2">Phosphatidylglycerophosphatase B</fullName>
        <ecNumber evidence="2">3.1.3.27</ecNumber>
    </submittedName>
</protein>
<dbReference type="EC" id="3.1.3.27" evidence="2"/>
<feature type="transmembrane region" description="Helical" evidence="1">
    <location>
        <begin position="75"/>
        <end position="91"/>
    </location>
</feature>
<evidence type="ECO:0000256" key="1">
    <source>
        <dbReference type="SAM" id="Phobius"/>
    </source>
</evidence>
<keyword evidence="1" id="KW-0812">Transmembrane</keyword>
<gene>
    <name evidence="2" type="primary">pgpB_1</name>
    <name evidence="2" type="ORF">NCTC8256_02966</name>
</gene>
<dbReference type="EMBL" id="UGXR01000001">
    <property type="protein sequence ID" value="SUH09005.1"/>
    <property type="molecule type" value="Genomic_DNA"/>
</dbReference>
<accession>A0A379VQW2</accession>
<reference evidence="2 3" key="1">
    <citation type="submission" date="2018-06" db="EMBL/GenBank/DDBJ databases">
        <authorList>
            <consortium name="Pathogen Informatics"/>
            <person name="Doyle S."/>
        </authorList>
    </citation>
    <scope>NUCLEOTIDE SEQUENCE [LARGE SCALE GENOMIC DNA]</scope>
    <source>
        <strain evidence="2 3">NCTC8256</strain>
    </source>
</reference>
<proteinExistence type="predicted"/>
<name>A0A379VQW2_SALET</name>
<organism evidence="2 3">
    <name type="scientific">Salmonella enterica I</name>
    <dbReference type="NCBI Taxonomy" id="59201"/>
    <lineage>
        <taxon>Bacteria</taxon>
        <taxon>Pseudomonadati</taxon>
        <taxon>Pseudomonadota</taxon>
        <taxon>Gammaproteobacteria</taxon>
        <taxon>Enterobacterales</taxon>
        <taxon>Enterobacteriaceae</taxon>
        <taxon>Salmonella</taxon>
    </lineage>
</organism>
<keyword evidence="1" id="KW-1133">Transmembrane helix</keyword>
<dbReference type="AlphaFoldDB" id="A0A379VQW2"/>
<keyword evidence="1" id="KW-0472">Membrane</keyword>
<dbReference type="Proteomes" id="UP000254346">
    <property type="component" value="Unassembled WGS sequence"/>
</dbReference>
<evidence type="ECO:0000313" key="3">
    <source>
        <dbReference type="Proteomes" id="UP000254346"/>
    </source>
</evidence>
<dbReference type="Gene3D" id="1.20.144.10">
    <property type="entry name" value="Phosphatidic acid phosphatase type 2/haloperoxidase"/>
    <property type="match status" value="1"/>
</dbReference>
<sequence length="110" mass="12116">MLSIARRTAAGAALLLIMPLAVWVSGWQWQPGHQVWWLKTLFWVTETVTKPWGVITHVILCGWFLWCLRFRLRAAIMLFAILGGAIIVGQGREVMGKGARTGAAAICGLA</sequence>
<evidence type="ECO:0000313" key="2">
    <source>
        <dbReference type="EMBL" id="SUH09005.1"/>
    </source>
</evidence>
<keyword evidence="2" id="KW-0378">Hydrolase</keyword>
<dbReference type="GO" id="GO:0008962">
    <property type="term" value="F:phosphatidylglycerophosphatase activity"/>
    <property type="evidence" value="ECO:0007669"/>
    <property type="project" value="UniProtKB-EC"/>
</dbReference>